<reference evidence="2" key="1">
    <citation type="submission" date="2021-07" db="EMBL/GenBank/DDBJ databases">
        <authorList>
            <person name="Catto M.A."/>
            <person name="Jacobson A."/>
            <person name="Kennedy G."/>
            <person name="Labadie P."/>
            <person name="Hunt B.G."/>
            <person name="Srinivasan R."/>
        </authorList>
    </citation>
    <scope>NUCLEOTIDE SEQUENCE</scope>
    <source>
        <strain evidence="2">PL_HMW_Pooled</strain>
        <tissue evidence="2">Head</tissue>
    </source>
</reference>
<dbReference type="EMBL" id="JAHWGI010001262">
    <property type="protein sequence ID" value="KAK3926474.1"/>
    <property type="molecule type" value="Genomic_DNA"/>
</dbReference>
<feature type="compositionally biased region" description="Polar residues" evidence="1">
    <location>
        <begin position="8"/>
        <end position="29"/>
    </location>
</feature>
<name>A0AAE1HS81_9NEOP</name>
<accession>A0AAE1HS81</accession>
<dbReference type="AlphaFoldDB" id="A0AAE1HS81"/>
<comment type="caution">
    <text evidence="2">The sequence shown here is derived from an EMBL/GenBank/DDBJ whole genome shotgun (WGS) entry which is preliminary data.</text>
</comment>
<organism evidence="2 3">
    <name type="scientific">Frankliniella fusca</name>
    <dbReference type="NCBI Taxonomy" id="407009"/>
    <lineage>
        <taxon>Eukaryota</taxon>
        <taxon>Metazoa</taxon>
        <taxon>Ecdysozoa</taxon>
        <taxon>Arthropoda</taxon>
        <taxon>Hexapoda</taxon>
        <taxon>Insecta</taxon>
        <taxon>Pterygota</taxon>
        <taxon>Neoptera</taxon>
        <taxon>Paraneoptera</taxon>
        <taxon>Thysanoptera</taxon>
        <taxon>Terebrantia</taxon>
        <taxon>Thripoidea</taxon>
        <taxon>Thripidae</taxon>
        <taxon>Frankliniella</taxon>
    </lineage>
</organism>
<dbReference type="Proteomes" id="UP001219518">
    <property type="component" value="Unassembled WGS sequence"/>
</dbReference>
<keyword evidence="3" id="KW-1185">Reference proteome</keyword>
<proteinExistence type="predicted"/>
<feature type="non-terminal residue" evidence="2">
    <location>
        <position position="1"/>
    </location>
</feature>
<sequence>ATVKEIQRPSTFLDSTNPTVHSAQVKQETYQLSTNSRRALSDITNQQGIIIQQHVSNPSKKGPVSVQHQCKAENFTSITGAPPVAESSAVFSSMLCMEVEEVIAQETMS</sequence>
<gene>
    <name evidence="2" type="ORF">KUF71_014691</name>
</gene>
<protein>
    <submittedName>
        <fullName evidence="2">Cysteine--tRNA ligase</fullName>
    </submittedName>
</protein>
<dbReference type="GO" id="GO:0016874">
    <property type="term" value="F:ligase activity"/>
    <property type="evidence" value="ECO:0007669"/>
    <property type="project" value="UniProtKB-KW"/>
</dbReference>
<reference evidence="2" key="2">
    <citation type="journal article" date="2023" name="BMC Genomics">
        <title>Pest status, molecular evolution, and epigenetic factors derived from the genome assembly of Frankliniella fusca, a thysanopteran phytovirus vector.</title>
        <authorList>
            <person name="Catto M.A."/>
            <person name="Labadie P.E."/>
            <person name="Jacobson A.L."/>
            <person name="Kennedy G.G."/>
            <person name="Srinivasan R."/>
            <person name="Hunt B.G."/>
        </authorList>
    </citation>
    <scope>NUCLEOTIDE SEQUENCE</scope>
    <source>
        <strain evidence="2">PL_HMW_Pooled</strain>
    </source>
</reference>
<evidence type="ECO:0000313" key="3">
    <source>
        <dbReference type="Proteomes" id="UP001219518"/>
    </source>
</evidence>
<feature type="region of interest" description="Disordered" evidence="1">
    <location>
        <begin position="1"/>
        <end position="29"/>
    </location>
</feature>
<evidence type="ECO:0000313" key="2">
    <source>
        <dbReference type="EMBL" id="KAK3926474.1"/>
    </source>
</evidence>
<evidence type="ECO:0000256" key="1">
    <source>
        <dbReference type="SAM" id="MobiDB-lite"/>
    </source>
</evidence>
<keyword evidence="2" id="KW-0436">Ligase</keyword>